<keyword evidence="8" id="KW-1185">Reference proteome</keyword>
<name>A0A934QVD8_9PSEU</name>
<proteinExistence type="inferred from homology"/>
<dbReference type="InterPro" id="IPR036820">
    <property type="entry name" value="Archease_dom_sf"/>
</dbReference>
<dbReference type="Pfam" id="PF01951">
    <property type="entry name" value="Archease"/>
    <property type="match status" value="1"/>
</dbReference>
<dbReference type="GO" id="GO:0008033">
    <property type="term" value="P:tRNA processing"/>
    <property type="evidence" value="ECO:0007669"/>
    <property type="project" value="UniProtKB-KW"/>
</dbReference>
<evidence type="ECO:0000256" key="3">
    <source>
        <dbReference type="ARBA" id="ARBA00022723"/>
    </source>
</evidence>
<dbReference type="Gene3D" id="3.55.10.10">
    <property type="entry name" value="Archease domain"/>
    <property type="match status" value="1"/>
</dbReference>
<evidence type="ECO:0000256" key="1">
    <source>
        <dbReference type="ARBA" id="ARBA00007963"/>
    </source>
</evidence>
<dbReference type="EMBL" id="JAENJH010000005">
    <property type="protein sequence ID" value="MBK1787051.1"/>
    <property type="molecule type" value="Genomic_DNA"/>
</dbReference>
<dbReference type="RefSeq" id="WP_200321173.1">
    <property type="nucleotide sequence ID" value="NZ_JAENJH010000005.1"/>
</dbReference>
<feature type="region of interest" description="Disordered" evidence="5">
    <location>
        <begin position="1"/>
        <end position="25"/>
    </location>
</feature>
<evidence type="ECO:0000259" key="6">
    <source>
        <dbReference type="Pfam" id="PF01951"/>
    </source>
</evidence>
<keyword evidence="2" id="KW-0819">tRNA processing</keyword>
<dbReference type="SUPFAM" id="SSF69819">
    <property type="entry name" value="MTH1598-like"/>
    <property type="match status" value="1"/>
</dbReference>
<evidence type="ECO:0000256" key="4">
    <source>
        <dbReference type="ARBA" id="ARBA00022837"/>
    </source>
</evidence>
<dbReference type="AlphaFoldDB" id="A0A934QVD8"/>
<dbReference type="InterPro" id="IPR023572">
    <property type="entry name" value="Archease_dom"/>
</dbReference>
<gene>
    <name evidence="7" type="ORF">JHE00_22225</name>
</gene>
<organism evidence="7 8">
    <name type="scientific">Prauserella cavernicola</name>
    <dbReference type="NCBI Taxonomy" id="2800127"/>
    <lineage>
        <taxon>Bacteria</taxon>
        <taxon>Bacillati</taxon>
        <taxon>Actinomycetota</taxon>
        <taxon>Actinomycetes</taxon>
        <taxon>Pseudonocardiales</taxon>
        <taxon>Pseudonocardiaceae</taxon>
        <taxon>Prauserella</taxon>
    </lineage>
</organism>
<dbReference type="GO" id="GO:0046872">
    <property type="term" value="F:metal ion binding"/>
    <property type="evidence" value="ECO:0007669"/>
    <property type="project" value="UniProtKB-KW"/>
</dbReference>
<reference evidence="7" key="1">
    <citation type="submission" date="2020-12" db="EMBL/GenBank/DDBJ databases">
        <title>Prauserella sp. ASG 168, a novel actinomycete isolated from cave rock.</title>
        <authorList>
            <person name="Suriyachadkun C."/>
        </authorList>
    </citation>
    <scope>NUCLEOTIDE SEQUENCE</scope>
    <source>
        <strain evidence="7">ASG 168</strain>
    </source>
</reference>
<comment type="caution">
    <text evidence="7">The sequence shown here is derived from an EMBL/GenBank/DDBJ whole genome shotgun (WGS) entry which is preliminary data.</text>
</comment>
<comment type="similarity">
    <text evidence="1">Belongs to the archease family.</text>
</comment>
<keyword evidence="3" id="KW-0479">Metal-binding</keyword>
<accession>A0A934QVD8</accession>
<sequence length="155" mass="16702">MTTYDSRRPGGTQPAVPPQRDRRGRPLHAGDLRIEAWAPTMPGCVAEAVRALADSFLGPARPPLACRVRFDVRGESEALLLETVLRQVISWPSRRTQVAVSAEVARTPSGLWVRCELIDAGAVRPVGAIPKGVAKGSVRCEPALDGWRCEAGIDV</sequence>
<feature type="domain" description="Archease" evidence="6">
    <location>
        <begin position="28"/>
        <end position="155"/>
    </location>
</feature>
<evidence type="ECO:0000256" key="5">
    <source>
        <dbReference type="SAM" id="MobiDB-lite"/>
    </source>
</evidence>
<dbReference type="Proteomes" id="UP000635245">
    <property type="component" value="Unassembled WGS sequence"/>
</dbReference>
<evidence type="ECO:0000313" key="8">
    <source>
        <dbReference type="Proteomes" id="UP000635245"/>
    </source>
</evidence>
<keyword evidence="4" id="KW-0106">Calcium</keyword>
<evidence type="ECO:0000256" key="2">
    <source>
        <dbReference type="ARBA" id="ARBA00022694"/>
    </source>
</evidence>
<protein>
    <submittedName>
        <fullName evidence="7">Archease</fullName>
    </submittedName>
</protein>
<evidence type="ECO:0000313" key="7">
    <source>
        <dbReference type="EMBL" id="MBK1787051.1"/>
    </source>
</evidence>